<keyword evidence="2" id="KW-1185">Reference proteome</keyword>
<sequence>MNEDRRRLGLVAGQAVPSAGEGEILYLASWGQMRVRTFLVAPELLPLVLYGRRADPPAGRLRGNAARNAKAASKAMPWPQLVPPLHVRVAPTTRLTHARESTTLPAMLGELGLQSAERTAPAAYWAVWAGLEEAGPVAGMRTQPPAKAGEGTGEVEERGGELSACLVLLAARRTGYGAAQLNVGL</sequence>
<dbReference type="Proteomes" id="UP000186817">
    <property type="component" value="Unassembled WGS sequence"/>
</dbReference>
<evidence type="ECO:0000313" key="1">
    <source>
        <dbReference type="EMBL" id="OLQ14384.1"/>
    </source>
</evidence>
<accession>A0A1Q9F3W4</accession>
<organism evidence="1 2">
    <name type="scientific">Symbiodinium microadriaticum</name>
    <name type="common">Dinoflagellate</name>
    <name type="synonym">Zooxanthella microadriatica</name>
    <dbReference type="NCBI Taxonomy" id="2951"/>
    <lineage>
        <taxon>Eukaryota</taxon>
        <taxon>Sar</taxon>
        <taxon>Alveolata</taxon>
        <taxon>Dinophyceae</taxon>
        <taxon>Suessiales</taxon>
        <taxon>Symbiodiniaceae</taxon>
        <taxon>Symbiodinium</taxon>
    </lineage>
</organism>
<comment type="caution">
    <text evidence="1">The sequence shown here is derived from an EMBL/GenBank/DDBJ whole genome shotgun (WGS) entry which is preliminary data.</text>
</comment>
<dbReference type="OrthoDB" id="449313at2759"/>
<dbReference type="EMBL" id="LSRX01000016">
    <property type="protein sequence ID" value="OLQ14384.1"/>
    <property type="molecule type" value="Genomic_DNA"/>
</dbReference>
<evidence type="ECO:0000313" key="2">
    <source>
        <dbReference type="Proteomes" id="UP000186817"/>
    </source>
</evidence>
<proteinExistence type="predicted"/>
<name>A0A1Q9F3W4_SYMMI</name>
<reference evidence="1 2" key="1">
    <citation type="submission" date="2016-02" db="EMBL/GenBank/DDBJ databases">
        <title>Genome analysis of coral dinoflagellate symbionts highlights evolutionary adaptations to a symbiotic lifestyle.</title>
        <authorList>
            <person name="Aranda M."/>
            <person name="Li Y."/>
            <person name="Liew Y.J."/>
            <person name="Baumgarten S."/>
            <person name="Simakov O."/>
            <person name="Wilson M."/>
            <person name="Piel J."/>
            <person name="Ashoor H."/>
            <person name="Bougouffa S."/>
            <person name="Bajic V.B."/>
            <person name="Ryu T."/>
            <person name="Ravasi T."/>
            <person name="Bayer T."/>
            <person name="Micklem G."/>
            <person name="Kim H."/>
            <person name="Bhak J."/>
            <person name="Lajeunesse T.C."/>
            <person name="Voolstra C.R."/>
        </authorList>
    </citation>
    <scope>NUCLEOTIDE SEQUENCE [LARGE SCALE GENOMIC DNA]</scope>
    <source>
        <strain evidence="1 2">CCMP2467</strain>
    </source>
</reference>
<gene>
    <name evidence="1" type="ORF">AK812_SmicGene1570</name>
</gene>
<dbReference type="AlphaFoldDB" id="A0A1Q9F3W4"/>
<protein>
    <submittedName>
        <fullName evidence="1">Uncharacterized protein</fullName>
    </submittedName>
</protein>